<evidence type="ECO:0000256" key="1">
    <source>
        <dbReference type="SAM" id="MobiDB-lite"/>
    </source>
</evidence>
<dbReference type="AlphaFoldDB" id="A0AAD6Q242"/>
<evidence type="ECO:0000313" key="3">
    <source>
        <dbReference type="Proteomes" id="UP001164929"/>
    </source>
</evidence>
<sequence>MESSLSEEPISIQVEYEWRPPRCEKCGTFGHVCPTLNNHKNGDNEKGKGIVNPQDSSIVTGTLPAEVKGASSNIQENLQKPTTVDEHRVILYATGAPSSNKVAEICTIQATSGGNNLEKEYGSDDSDNDPQPLEENQHLITGFPPCIESRIVTFPSCSEASTSAKDTSLDTSSTPRGSWNIWGLNSPTKQKVVRDWIYKHNLGIIGLLETKIAPARMDSVISGLSLPSWKFLSNVSAHPSCRILVGWDPLQYDLVCSHYSEQWATCDVIKLSSHAHLRITFVYGLNNPSGRGTLWNYIQHQAPLFSSSPWALLGDFNAILRTTDRSGGDASWYGHMEDFGCCINDSELSHISYSGMMFTWHNGQLGNSAIMKKLDWIFGNSSFLNSWPAAHSQFLPRDHSDHSSMVLTLSTPLPHSPAPFKFLNVWADREDFLDIVKSVWESPIRGTPIYRFTAKLRLLKHSLKTLHRHHTSHISSRIAVGKGSANGRERVGSPDMERVEVGSNVSCMVQLTALEFLPAWPCSREAPTKFSLFQHSGFKFCTLLFKVGDTSPRFCCCSEAKFFCFFAWGLSPRLAAVGMGPVAQET</sequence>
<protein>
    <recommendedName>
        <fullName evidence="4">Reverse transcriptase</fullName>
    </recommendedName>
</protein>
<evidence type="ECO:0008006" key="4">
    <source>
        <dbReference type="Google" id="ProtNLM"/>
    </source>
</evidence>
<accession>A0AAD6Q242</accession>
<keyword evidence="3" id="KW-1185">Reference proteome</keyword>
<dbReference type="EMBL" id="JAQIZT010000013">
    <property type="protein sequence ID" value="KAJ6976116.1"/>
    <property type="molecule type" value="Genomic_DNA"/>
</dbReference>
<dbReference type="PANTHER" id="PTHR33710">
    <property type="entry name" value="BNAC02G09200D PROTEIN"/>
    <property type="match status" value="1"/>
</dbReference>
<organism evidence="2 3">
    <name type="scientific">Populus alba x Populus x berolinensis</name>
    <dbReference type="NCBI Taxonomy" id="444605"/>
    <lineage>
        <taxon>Eukaryota</taxon>
        <taxon>Viridiplantae</taxon>
        <taxon>Streptophyta</taxon>
        <taxon>Embryophyta</taxon>
        <taxon>Tracheophyta</taxon>
        <taxon>Spermatophyta</taxon>
        <taxon>Magnoliopsida</taxon>
        <taxon>eudicotyledons</taxon>
        <taxon>Gunneridae</taxon>
        <taxon>Pentapetalae</taxon>
        <taxon>rosids</taxon>
        <taxon>fabids</taxon>
        <taxon>Malpighiales</taxon>
        <taxon>Salicaceae</taxon>
        <taxon>Saliceae</taxon>
        <taxon>Populus</taxon>
    </lineage>
</organism>
<name>A0AAD6Q242_9ROSI</name>
<evidence type="ECO:0000313" key="2">
    <source>
        <dbReference type="EMBL" id="KAJ6976116.1"/>
    </source>
</evidence>
<dbReference type="Proteomes" id="UP001164929">
    <property type="component" value="Chromosome 13"/>
</dbReference>
<dbReference type="InterPro" id="IPR036691">
    <property type="entry name" value="Endo/exonu/phosph_ase_sf"/>
</dbReference>
<proteinExistence type="predicted"/>
<comment type="caution">
    <text evidence="2">The sequence shown here is derived from an EMBL/GenBank/DDBJ whole genome shotgun (WGS) entry which is preliminary data.</text>
</comment>
<feature type="region of interest" description="Disordered" evidence="1">
    <location>
        <begin position="114"/>
        <end position="135"/>
    </location>
</feature>
<gene>
    <name evidence="2" type="ORF">NC653_031830</name>
</gene>
<reference evidence="2" key="1">
    <citation type="journal article" date="2023" name="Mol. Ecol. Resour.">
        <title>Chromosome-level genome assembly of a triploid poplar Populus alba 'Berolinensis'.</title>
        <authorList>
            <person name="Chen S."/>
            <person name="Yu Y."/>
            <person name="Wang X."/>
            <person name="Wang S."/>
            <person name="Zhang T."/>
            <person name="Zhou Y."/>
            <person name="He R."/>
            <person name="Meng N."/>
            <person name="Wang Y."/>
            <person name="Liu W."/>
            <person name="Liu Z."/>
            <person name="Liu J."/>
            <person name="Guo Q."/>
            <person name="Huang H."/>
            <person name="Sederoff R.R."/>
            <person name="Wang G."/>
            <person name="Qu G."/>
            <person name="Chen S."/>
        </authorList>
    </citation>
    <scope>NUCLEOTIDE SEQUENCE</scope>
    <source>
        <strain evidence="2">SC-2020</strain>
    </source>
</reference>
<dbReference type="SUPFAM" id="SSF56219">
    <property type="entry name" value="DNase I-like"/>
    <property type="match status" value="1"/>
</dbReference>
<dbReference type="PANTHER" id="PTHR33710:SF13">
    <property type="entry name" value="ENDONUCLEASE_EXONUCLEASE_PHOSPHATASE FAMILY PROTEIN"/>
    <property type="match status" value="1"/>
</dbReference>
<dbReference type="Gene3D" id="3.60.10.10">
    <property type="entry name" value="Endonuclease/exonuclease/phosphatase"/>
    <property type="match status" value="1"/>
</dbReference>